<proteinExistence type="predicted"/>
<protein>
    <recommendedName>
        <fullName evidence="3">DUF2914 domain-containing protein</fullName>
    </recommendedName>
</protein>
<feature type="compositionally biased region" description="Low complexity" evidence="1">
    <location>
        <begin position="143"/>
        <end position="156"/>
    </location>
</feature>
<dbReference type="AlphaFoldDB" id="Q2SF24"/>
<dbReference type="InterPro" id="IPR022606">
    <property type="entry name" value="DUF2914"/>
</dbReference>
<dbReference type="Pfam" id="PF11141">
    <property type="entry name" value="DUF2914"/>
    <property type="match status" value="1"/>
</dbReference>
<feature type="transmembrane region" description="Helical" evidence="2">
    <location>
        <begin position="34"/>
        <end position="53"/>
    </location>
</feature>
<dbReference type="OrthoDB" id="9796654at2"/>
<dbReference type="Proteomes" id="UP000000238">
    <property type="component" value="Chromosome"/>
</dbReference>
<evidence type="ECO:0000256" key="2">
    <source>
        <dbReference type="SAM" id="Phobius"/>
    </source>
</evidence>
<dbReference type="KEGG" id="hch:HCH_04035"/>
<reference evidence="4 5" key="1">
    <citation type="journal article" date="2005" name="Nucleic Acids Res.">
        <title>Genomic blueprint of Hahella chejuensis, a marine microbe producing an algicidal agent.</title>
        <authorList>
            <person name="Jeong H."/>
            <person name="Yim J.H."/>
            <person name="Lee C."/>
            <person name="Choi S.-H."/>
            <person name="Park Y.K."/>
            <person name="Yoon S.H."/>
            <person name="Hur C.-G."/>
            <person name="Kang H.-Y."/>
            <person name="Kim D."/>
            <person name="Lee H.H."/>
            <person name="Park K.H."/>
            <person name="Park S.-H."/>
            <person name="Park H.-S."/>
            <person name="Lee H.K."/>
            <person name="Oh T.K."/>
            <person name="Kim J.F."/>
        </authorList>
    </citation>
    <scope>NUCLEOTIDE SEQUENCE [LARGE SCALE GENOMIC DNA]</scope>
    <source>
        <strain evidence="4 5">KCTC 2396</strain>
    </source>
</reference>
<dbReference type="STRING" id="349521.HCH_04035"/>
<gene>
    <name evidence="4" type="ordered locus">HCH_04035</name>
</gene>
<keyword evidence="2" id="KW-0812">Transmembrane</keyword>
<sequence>MSQKLVIRVKNAESLADASAKPPQTVTVYHWNRIIAVSCIAFALFAGAVWGVYRWALPASADAPQTDFVAQSATSDRVEEPPGQAAELTLTSTAVEVGRDDGVEGRAESSIDESAVADATAETPAEPVIAPESVAQESKVEDSVSIAESSASDSLLTAPEPEAPVQMQEEINSSDSATAQDIPPDLETLEEVETAQDLEEDPVDPTRRRHLETVSSGGEPVKIFSDAISRAQLTQELDDSEPTNALRDSIVMNDEGLLRIYLFTEMMDMTGQTLYHEWYRDDKRVARIRIRPHRSPMRASSSKFIDRHMLGQWTVKVTGPEGNILAEAAFSVN</sequence>
<evidence type="ECO:0000259" key="3">
    <source>
        <dbReference type="Pfam" id="PF11141"/>
    </source>
</evidence>
<dbReference type="EMBL" id="CP000155">
    <property type="protein sequence ID" value="ABC30750.1"/>
    <property type="molecule type" value="Genomic_DNA"/>
</dbReference>
<dbReference type="RefSeq" id="WP_011397817.1">
    <property type="nucleotide sequence ID" value="NC_007645.1"/>
</dbReference>
<feature type="region of interest" description="Disordered" evidence="1">
    <location>
        <begin position="193"/>
        <end position="216"/>
    </location>
</feature>
<organism evidence="4 5">
    <name type="scientific">Hahella chejuensis (strain KCTC 2396)</name>
    <dbReference type="NCBI Taxonomy" id="349521"/>
    <lineage>
        <taxon>Bacteria</taxon>
        <taxon>Pseudomonadati</taxon>
        <taxon>Pseudomonadota</taxon>
        <taxon>Gammaproteobacteria</taxon>
        <taxon>Oceanospirillales</taxon>
        <taxon>Hahellaceae</taxon>
        <taxon>Hahella</taxon>
    </lineage>
</organism>
<evidence type="ECO:0000313" key="5">
    <source>
        <dbReference type="Proteomes" id="UP000000238"/>
    </source>
</evidence>
<keyword evidence="5" id="KW-1185">Reference proteome</keyword>
<feature type="compositionally biased region" description="Acidic residues" evidence="1">
    <location>
        <begin position="193"/>
        <end position="203"/>
    </location>
</feature>
<evidence type="ECO:0000313" key="4">
    <source>
        <dbReference type="EMBL" id="ABC30750.1"/>
    </source>
</evidence>
<keyword evidence="2" id="KW-1133">Transmembrane helix</keyword>
<accession>Q2SF24</accession>
<keyword evidence="2" id="KW-0472">Membrane</keyword>
<evidence type="ECO:0000256" key="1">
    <source>
        <dbReference type="SAM" id="MobiDB-lite"/>
    </source>
</evidence>
<feature type="compositionally biased region" description="Basic and acidic residues" evidence="1">
    <location>
        <begin position="97"/>
        <end position="109"/>
    </location>
</feature>
<dbReference type="HOGENOM" id="CLU_946172_0_0_6"/>
<name>Q2SF24_HAHCH</name>
<feature type="region of interest" description="Disordered" evidence="1">
    <location>
        <begin position="95"/>
        <end position="159"/>
    </location>
</feature>
<feature type="domain" description="DUF2914" evidence="3">
    <location>
        <begin position="272"/>
        <end position="332"/>
    </location>
</feature>